<evidence type="ECO:0008006" key="17">
    <source>
        <dbReference type="Google" id="ProtNLM"/>
    </source>
</evidence>
<evidence type="ECO:0000256" key="5">
    <source>
        <dbReference type="ARBA" id="ARBA00022737"/>
    </source>
</evidence>
<proteinExistence type="predicted"/>
<feature type="domain" description="Vacuolar sorting receptor thioredoxin-like" evidence="14">
    <location>
        <begin position="188"/>
        <end position="393"/>
    </location>
</feature>
<evidence type="ECO:0000256" key="8">
    <source>
        <dbReference type="ARBA" id="ARBA00023136"/>
    </source>
</evidence>
<evidence type="ECO:0000313" key="16">
    <source>
        <dbReference type="Proteomes" id="UP001054902"/>
    </source>
</evidence>
<evidence type="ECO:0000256" key="7">
    <source>
        <dbReference type="ARBA" id="ARBA00022989"/>
    </source>
</evidence>
<feature type="domain" description="PA" evidence="13">
    <location>
        <begin position="61"/>
        <end position="162"/>
    </location>
</feature>
<evidence type="ECO:0000256" key="12">
    <source>
        <dbReference type="SAM" id="SignalP"/>
    </source>
</evidence>
<feature type="region of interest" description="Disordered" evidence="11">
    <location>
        <begin position="422"/>
        <end position="553"/>
    </location>
</feature>
<evidence type="ECO:0000313" key="15">
    <source>
        <dbReference type="EMBL" id="GFH59573.1"/>
    </source>
</evidence>
<evidence type="ECO:0000256" key="11">
    <source>
        <dbReference type="SAM" id="MobiDB-lite"/>
    </source>
</evidence>
<dbReference type="EMBL" id="BLLK01000069">
    <property type="protein sequence ID" value="GFH59573.1"/>
    <property type="molecule type" value="Genomic_DNA"/>
</dbReference>
<keyword evidence="7" id="KW-1133">Transmembrane helix</keyword>
<dbReference type="PANTHER" id="PTHR22702:SF1">
    <property type="entry name" value="PROTEASE-ASSOCIATED DOMAIN-CONTAINING PROTEIN 1"/>
    <property type="match status" value="1"/>
</dbReference>
<feature type="signal peptide" evidence="12">
    <location>
        <begin position="1"/>
        <end position="22"/>
    </location>
</feature>
<evidence type="ECO:0000256" key="4">
    <source>
        <dbReference type="ARBA" id="ARBA00022729"/>
    </source>
</evidence>
<name>A0AAD3D858_9STRA</name>
<evidence type="ECO:0000256" key="6">
    <source>
        <dbReference type="ARBA" id="ARBA00022837"/>
    </source>
</evidence>
<comment type="caution">
    <text evidence="15">The sequence shown here is derived from an EMBL/GenBank/DDBJ whole genome shotgun (WGS) entry which is preliminary data.</text>
</comment>
<reference evidence="15 16" key="1">
    <citation type="journal article" date="2021" name="Sci. Rep.">
        <title>The genome of the diatom Chaetoceros tenuissimus carries an ancient integrated fragment of an extant virus.</title>
        <authorList>
            <person name="Hongo Y."/>
            <person name="Kimura K."/>
            <person name="Takaki Y."/>
            <person name="Yoshida Y."/>
            <person name="Baba S."/>
            <person name="Kobayashi G."/>
            <person name="Nagasaki K."/>
            <person name="Hano T."/>
            <person name="Tomaru Y."/>
        </authorList>
    </citation>
    <scope>NUCLEOTIDE SEQUENCE [LARGE SCALE GENOMIC DNA]</scope>
    <source>
        <strain evidence="15 16">NIES-3715</strain>
    </source>
</reference>
<gene>
    <name evidence="15" type="ORF">CTEN210_16049</name>
</gene>
<dbReference type="Pfam" id="PF02225">
    <property type="entry name" value="PA"/>
    <property type="match status" value="1"/>
</dbReference>
<dbReference type="Pfam" id="PF25011">
    <property type="entry name" value="VSR_TRX"/>
    <property type="match status" value="1"/>
</dbReference>
<dbReference type="PANTHER" id="PTHR22702">
    <property type="entry name" value="PROTEASE-ASSOCIATED DOMAIN-CONTAINING PROTEIN"/>
    <property type="match status" value="1"/>
</dbReference>
<sequence length="715" mass="78444">MFKSMAIKGLVAAALCVSSATASKVSSSVKVHLPKELSKTTGYDHREALFGIPPYGGSIQQNVIYANNDMCNPIQNADWKSPFILLVDRGGCTFVQKVRNSQHAGAAAVIIADNACQCKHEKICTPEANQVCEKHEPIMADDGSGYDITIPSVLIFKQDADPIKAALQKHKSVRMELAWSLPNPDSHVEWDLWTSPTDYVSSQFKNEFGVAVKAFGGQASFTPHIYIYDGIAAKCRNAEGKSECFNLCTNEGRYCAADPDNDLDYGISGADVVSESIRRLCIWELYGKDDGVGMEYWNYVKEFNNACDTSELFMKEDCVKSVMAKDTVQIDYDAVDQCVYNHGGLEKADENDLLQEQLDEKESNGIAIIPVVYVNGVAVRGQLEFATVFKAVCAGYAPGTEPSICTKCSKCHDEKACVVNGGKCSRKSNKSKNPPPVAPPPVPKPVAPPPVPNPVAPPPVPKPVPKPVATPTKNGKSNKSKNPPPPKSPKSEKAPKVRNLTEINSTIDLQSSRNVSHQKAFQKGKILKRHGKSFPPKAPKKGKKPKSRNNLSKIFPSQVRSLSDCNDVSSSYTFPAVRGGNGRFSLRAGKGPYTCSWITQCEKHREERMRQYCTPSQQLYACAGTCGLCNGSFEEERERNLIPNGFDCLFDEEEVSCPYCLSCLGQCDDECGFVSYPNREDLLSCIHNLLPTCRDTCKDVCNQQFVVTVFESDLC</sequence>
<keyword evidence="3" id="KW-0812">Transmembrane</keyword>
<feature type="compositionally biased region" description="Pro residues" evidence="11">
    <location>
        <begin position="433"/>
        <end position="468"/>
    </location>
</feature>
<dbReference type="InterPro" id="IPR003137">
    <property type="entry name" value="PA_domain"/>
</dbReference>
<dbReference type="InterPro" id="IPR046450">
    <property type="entry name" value="PA_dom_sf"/>
</dbReference>
<evidence type="ECO:0000259" key="14">
    <source>
        <dbReference type="Pfam" id="PF25011"/>
    </source>
</evidence>
<accession>A0AAD3D858</accession>
<dbReference type="SUPFAM" id="SSF52025">
    <property type="entry name" value="PA domain"/>
    <property type="match status" value="1"/>
</dbReference>
<dbReference type="GO" id="GO:0016020">
    <property type="term" value="C:membrane"/>
    <property type="evidence" value="ECO:0007669"/>
    <property type="project" value="UniProtKB-SubCell"/>
</dbReference>
<feature type="compositionally biased region" description="Polar residues" evidence="11">
    <location>
        <begin position="501"/>
        <end position="519"/>
    </location>
</feature>
<evidence type="ECO:0000256" key="9">
    <source>
        <dbReference type="ARBA" id="ARBA00023180"/>
    </source>
</evidence>
<dbReference type="Gene3D" id="3.50.30.30">
    <property type="match status" value="1"/>
</dbReference>
<feature type="chain" id="PRO_5042094401" description="PA domain-containing protein" evidence="12">
    <location>
        <begin position="23"/>
        <end position="715"/>
    </location>
</feature>
<evidence type="ECO:0000256" key="3">
    <source>
        <dbReference type="ARBA" id="ARBA00022692"/>
    </source>
</evidence>
<feature type="compositionally biased region" description="Basic residues" evidence="11">
    <location>
        <begin position="520"/>
        <end position="547"/>
    </location>
</feature>
<evidence type="ECO:0000259" key="13">
    <source>
        <dbReference type="Pfam" id="PF02225"/>
    </source>
</evidence>
<evidence type="ECO:0000256" key="2">
    <source>
        <dbReference type="ARBA" id="ARBA00022536"/>
    </source>
</evidence>
<comment type="subcellular location">
    <subcellularLocation>
        <location evidence="10">Endomembrane system</location>
        <topology evidence="10">Single-pass membrane protein</topology>
    </subcellularLocation>
    <subcellularLocation>
        <location evidence="1">Membrane</location>
        <topology evidence="1">Single-pass type I membrane protein</topology>
    </subcellularLocation>
</comment>
<evidence type="ECO:0000256" key="1">
    <source>
        <dbReference type="ARBA" id="ARBA00004479"/>
    </source>
</evidence>
<evidence type="ECO:0000256" key="10">
    <source>
        <dbReference type="ARBA" id="ARBA00037847"/>
    </source>
</evidence>
<keyword evidence="2" id="KW-0245">EGF-like domain</keyword>
<keyword evidence="8" id="KW-0472">Membrane</keyword>
<keyword evidence="5" id="KW-0677">Repeat</keyword>
<feature type="compositionally biased region" description="Low complexity" evidence="11">
    <location>
        <begin position="469"/>
        <end position="481"/>
    </location>
</feature>
<keyword evidence="9" id="KW-0325">Glycoprotein</keyword>
<dbReference type="GO" id="GO:0012505">
    <property type="term" value="C:endomembrane system"/>
    <property type="evidence" value="ECO:0007669"/>
    <property type="project" value="UniProtKB-SubCell"/>
</dbReference>
<keyword evidence="6" id="KW-0106">Calcium</keyword>
<dbReference type="InterPro" id="IPR056858">
    <property type="entry name" value="VSR_TRX"/>
</dbReference>
<dbReference type="AlphaFoldDB" id="A0AAD3D858"/>
<keyword evidence="4 12" id="KW-0732">Signal</keyword>
<keyword evidence="16" id="KW-1185">Reference proteome</keyword>
<organism evidence="15 16">
    <name type="scientific">Chaetoceros tenuissimus</name>
    <dbReference type="NCBI Taxonomy" id="426638"/>
    <lineage>
        <taxon>Eukaryota</taxon>
        <taxon>Sar</taxon>
        <taxon>Stramenopiles</taxon>
        <taxon>Ochrophyta</taxon>
        <taxon>Bacillariophyta</taxon>
        <taxon>Coscinodiscophyceae</taxon>
        <taxon>Chaetocerotophycidae</taxon>
        <taxon>Chaetocerotales</taxon>
        <taxon>Chaetocerotaceae</taxon>
        <taxon>Chaetoceros</taxon>
    </lineage>
</organism>
<protein>
    <recommendedName>
        <fullName evidence="17">PA domain-containing protein</fullName>
    </recommendedName>
</protein>
<dbReference type="Proteomes" id="UP001054902">
    <property type="component" value="Unassembled WGS sequence"/>
</dbReference>